<protein>
    <recommendedName>
        <fullName evidence="3">Carboxylic ester hydrolase</fullName>
        <ecNumber evidence="3">3.1.1.-</ecNumber>
    </recommendedName>
</protein>
<dbReference type="PROSITE" id="PS00122">
    <property type="entry name" value="CARBOXYLESTERASE_B_1"/>
    <property type="match status" value="1"/>
</dbReference>
<dbReference type="SUPFAM" id="SSF53474">
    <property type="entry name" value="alpha/beta-Hydrolases"/>
    <property type="match status" value="1"/>
</dbReference>
<dbReference type="InterPro" id="IPR050309">
    <property type="entry name" value="Type-B_Carboxylest/Lipase"/>
</dbReference>
<comment type="similarity">
    <text evidence="1 3">Belongs to the type-B carboxylesterase/lipase family.</text>
</comment>
<dbReference type="InterPro" id="IPR019819">
    <property type="entry name" value="Carboxylesterase_B_CS"/>
</dbReference>
<reference evidence="5" key="1">
    <citation type="submission" date="2023-03" db="EMBL/GenBank/DDBJ databases">
        <title>Massive genome expansion in bonnet fungi (Mycena s.s.) driven by repeated elements and novel gene families across ecological guilds.</title>
        <authorList>
            <consortium name="Lawrence Berkeley National Laboratory"/>
            <person name="Harder C.B."/>
            <person name="Miyauchi S."/>
            <person name="Viragh M."/>
            <person name="Kuo A."/>
            <person name="Thoen E."/>
            <person name="Andreopoulos B."/>
            <person name="Lu D."/>
            <person name="Skrede I."/>
            <person name="Drula E."/>
            <person name="Henrissat B."/>
            <person name="Morin E."/>
            <person name="Kohler A."/>
            <person name="Barry K."/>
            <person name="LaButti K."/>
            <person name="Morin E."/>
            <person name="Salamov A."/>
            <person name="Lipzen A."/>
            <person name="Mereny Z."/>
            <person name="Hegedus B."/>
            <person name="Baldrian P."/>
            <person name="Stursova M."/>
            <person name="Weitz H."/>
            <person name="Taylor A."/>
            <person name="Grigoriev I.V."/>
            <person name="Nagy L.G."/>
            <person name="Martin F."/>
            <person name="Kauserud H."/>
        </authorList>
    </citation>
    <scope>NUCLEOTIDE SEQUENCE</scope>
    <source>
        <strain evidence="5">9284</strain>
    </source>
</reference>
<dbReference type="InterPro" id="IPR019826">
    <property type="entry name" value="Carboxylesterase_B_AS"/>
</dbReference>
<dbReference type="InterPro" id="IPR029058">
    <property type="entry name" value="AB_hydrolase_fold"/>
</dbReference>
<accession>A0AAD7BUA3</accession>
<keyword evidence="2 3" id="KW-0378">Hydrolase</keyword>
<evidence type="ECO:0000313" key="5">
    <source>
        <dbReference type="EMBL" id="KAJ7630305.1"/>
    </source>
</evidence>
<evidence type="ECO:0000259" key="4">
    <source>
        <dbReference type="Pfam" id="PF00135"/>
    </source>
</evidence>
<dbReference type="EMBL" id="JARKIF010000009">
    <property type="protein sequence ID" value="KAJ7630305.1"/>
    <property type="molecule type" value="Genomic_DNA"/>
</dbReference>
<proteinExistence type="inferred from homology"/>
<dbReference type="InterPro" id="IPR002018">
    <property type="entry name" value="CarbesteraseB"/>
</dbReference>
<sequence>MFPFLLSGALSILFCVAAEPIVSLPYGTFRGFDSGNSTRFLGVPFAQAGRFERPRTPGTLRGVQNATGFGPACPQQVLSSIPGGLADTAPVLTSEDCLTLDVYRPISTNARSKLPVFVWIYGGAFEIGSSRDNDMAPLVERSTLIGEPMIVVSINYRINAFGFLAGKEVDAAGVTNLGMRDQIFALEWVQQNVAAFGGDPARVVLGGVSAGSISVALLLLDNKKASNKLFRGAFMQSGSPLTSPSVVDGQADYDGLVAATGCSHARSTLGCLKQVPFESLMAAINETANVFSFSSLNIVWRPRVDGDVLVGDPLVSVAKGQFSKVPLLSGDSDDEGTMFTLPLLNITTSAEAMSYLHSNYLPTATASQMAQIERLYPDDPAQGSPFDTGTANQLSPQYKRLAAFQGDIMFIGPRRWFLEHASLTQNTWSWINKRFKTASELGSAHSSDGAIWFPSNSTTDFTAPDALINFINTLDPNVGSSRLFWPKWSTTGGRSLLTFSDPNVVNITAETFRTEAIGYLNQLLFAEASK</sequence>
<dbReference type="AlphaFoldDB" id="A0AAD7BUA3"/>
<keyword evidence="6" id="KW-1185">Reference proteome</keyword>
<dbReference type="PANTHER" id="PTHR11559">
    <property type="entry name" value="CARBOXYLESTERASE"/>
    <property type="match status" value="1"/>
</dbReference>
<dbReference type="Gene3D" id="3.40.50.1820">
    <property type="entry name" value="alpha/beta hydrolase"/>
    <property type="match status" value="1"/>
</dbReference>
<comment type="caution">
    <text evidence="5">The sequence shown here is derived from an EMBL/GenBank/DDBJ whole genome shotgun (WGS) entry which is preliminary data.</text>
</comment>
<gene>
    <name evidence="5" type="ORF">FB45DRAFT_832846</name>
</gene>
<evidence type="ECO:0000256" key="3">
    <source>
        <dbReference type="RuleBase" id="RU361235"/>
    </source>
</evidence>
<dbReference type="PROSITE" id="PS00941">
    <property type="entry name" value="CARBOXYLESTERASE_B_2"/>
    <property type="match status" value="1"/>
</dbReference>
<name>A0AAD7BUA3_9AGAR</name>
<dbReference type="GO" id="GO:0016787">
    <property type="term" value="F:hydrolase activity"/>
    <property type="evidence" value="ECO:0007669"/>
    <property type="project" value="UniProtKB-KW"/>
</dbReference>
<feature type="chain" id="PRO_5041772144" description="Carboxylic ester hydrolase" evidence="3">
    <location>
        <begin position="19"/>
        <end position="530"/>
    </location>
</feature>
<evidence type="ECO:0000256" key="2">
    <source>
        <dbReference type="ARBA" id="ARBA00022801"/>
    </source>
</evidence>
<evidence type="ECO:0000256" key="1">
    <source>
        <dbReference type="ARBA" id="ARBA00005964"/>
    </source>
</evidence>
<dbReference type="EC" id="3.1.1.-" evidence="3"/>
<organism evidence="5 6">
    <name type="scientific">Roridomyces roridus</name>
    <dbReference type="NCBI Taxonomy" id="1738132"/>
    <lineage>
        <taxon>Eukaryota</taxon>
        <taxon>Fungi</taxon>
        <taxon>Dikarya</taxon>
        <taxon>Basidiomycota</taxon>
        <taxon>Agaricomycotina</taxon>
        <taxon>Agaricomycetes</taxon>
        <taxon>Agaricomycetidae</taxon>
        <taxon>Agaricales</taxon>
        <taxon>Marasmiineae</taxon>
        <taxon>Mycenaceae</taxon>
        <taxon>Roridomyces</taxon>
    </lineage>
</organism>
<feature type="domain" description="Carboxylesterase type B" evidence="4">
    <location>
        <begin position="19"/>
        <end position="490"/>
    </location>
</feature>
<feature type="signal peptide" evidence="3">
    <location>
        <begin position="1"/>
        <end position="18"/>
    </location>
</feature>
<dbReference type="Proteomes" id="UP001221142">
    <property type="component" value="Unassembled WGS sequence"/>
</dbReference>
<keyword evidence="3" id="KW-0732">Signal</keyword>
<evidence type="ECO:0000313" key="6">
    <source>
        <dbReference type="Proteomes" id="UP001221142"/>
    </source>
</evidence>
<dbReference type="Pfam" id="PF00135">
    <property type="entry name" value="COesterase"/>
    <property type="match status" value="1"/>
</dbReference>